<evidence type="ECO:0000313" key="9">
    <source>
        <dbReference type="EMBL" id="OZI77976.1"/>
    </source>
</evidence>
<keyword evidence="5 6" id="KW-0520">NAD</keyword>
<dbReference type="InterPro" id="IPR011182">
    <property type="entry name" value="L-Asp_DH"/>
</dbReference>
<comment type="catalytic activity">
    <reaction evidence="6">
        <text>L-aspartate + NADP(+) + H2O = oxaloacetate + NH4(+) + NADPH + H(+)</text>
        <dbReference type="Rhea" id="RHEA:11784"/>
        <dbReference type="ChEBI" id="CHEBI:15377"/>
        <dbReference type="ChEBI" id="CHEBI:15378"/>
        <dbReference type="ChEBI" id="CHEBI:16452"/>
        <dbReference type="ChEBI" id="CHEBI:28938"/>
        <dbReference type="ChEBI" id="CHEBI:29991"/>
        <dbReference type="ChEBI" id="CHEBI:57783"/>
        <dbReference type="ChEBI" id="CHEBI:58349"/>
        <dbReference type="EC" id="1.4.1.21"/>
    </reaction>
</comment>
<dbReference type="EMBL" id="NEVU01000001">
    <property type="protein sequence ID" value="OZI77976.1"/>
    <property type="molecule type" value="Genomic_DNA"/>
</dbReference>
<dbReference type="GO" id="GO:0051287">
    <property type="term" value="F:NAD binding"/>
    <property type="evidence" value="ECO:0007669"/>
    <property type="project" value="UniProtKB-UniRule"/>
</dbReference>
<dbReference type="NCBIfam" id="NF009827">
    <property type="entry name" value="PRK13303.1-2"/>
    <property type="match status" value="1"/>
</dbReference>
<feature type="active site" evidence="6">
    <location>
        <position position="233"/>
    </location>
</feature>
<evidence type="ECO:0000313" key="10">
    <source>
        <dbReference type="Proteomes" id="UP000216429"/>
    </source>
</evidence>
<sequence>MHGARSTPPAPLRVGMIGYGAIGQSLARSLLAHPGQVQLTGVLTQSLEQGKAACTGELAAVAARLMSDRAEMLAQRPDLVIECAGHAAVDAHAAVVLQAGCDLMVVSIGALADERRRHALQEAASRHGRQILLVAGAIGGIDWLAAAREAGLHQVIYRGRKPPGAWKGSAAEHALDLDGLTEPTLFFEGDAAQAARDYPRNANVAATVALATLGMSQTRVQLWADPTLTENLHEVEATGRAGRLRVQLENHPEADNPRTSMITAYSILRAVLNRRAAIVL</sequence>
<dbReference type="GO" id="GO:0033735">
    <property type="term" value="F:aspartate dehydrogenase [NAD(P)+] activity"/>
    <property type="evidence" value="ECO:0007669"/>
    <property type="project" value="UniProtKB-EC"/>
</dbReference>
<comment type="pathway">
    <text evidence="6">Cofactor biosynthesis; NAD(+) biosynthesis; iminoaspartate from L-aspartate (dehydrogenase route): step 1/1.</text>
</comment>
<protein>
    <recommendedName>
        <fullName evidence="6">L-aspartate dehydrogenase</fullName>
        <ecNumber evidence="6">1.4.1.21</ecNumber>
    </recommendedName>
</protein>
<dbReference type="Pfam" id="PF01958">
    <property type="entry name" value="Asp_DH_C"/>
    <property type="match status" value="1"/>
</dbReference>
<comment type="miscellaneous">
    <text evidence="6">The iminoaspartate product is unstable in aqueous solution and can decompose to oxaloacetate and ammonia.</text>
</comment>
<dbReference type="SUPFAM" id="SSF55347">
    <property type="entry name" value="Glyceraldehyde-3-phosphate dehydrogenase-like, C-terminal domain"/>
    <property type="match status" value="1"/>
</dbReference>
<dbReference type="Proteomes" id="UP000216429">
    <property type="component" value="Unassembled WGS sequence"/>
</dbReference>
<evidence type="ECO:0000256" key="1">
    <source>
        <dbReference type="ARBA" id="ARBA00008331"/>
    </source>
</evidence>
<dbReference type="AlphaFoldDB" id="A0A261VV50"/>
<dbReference type="UniPathway" id="UPA00253">
    <property type="reaction ID" value="UER00456"/>
</dbReference>
<dbReference type="NCBIfam" id="NF009828">
    <property type="entry name" value="PRK13303.1-3"/>
    <property type="match status" value="1"/>
</dbReference>
<comment type="caution">
    <text evidence="9">The sequence shown here is derived from an EMBL/GenBank/DDBJ whole genome shotgun (WGS) entry which is preliminary data.</text>
</comment>
<comment type="catalytic activity">
    <reaction evidence="6">
        <text>L-aspartate + NAD(+) + H2O = oxaloacetate + NH4(+) + NADH + H(+)</text>
        <dbReference type="Rhea" id="RHEA:11788"/>
        <dbReference type="ChEBI" id="CHEBI:15377"/>
        <dbReference type="ChEBI" id="CHEBI:15378"/>
        <dbReference type="ChEBI" id="CHEBI:16452"/>
        <dbReference type="ChEBI" id="CHEBI:28938"/>
        <dbReference type="ChEBI" id="CHEBI:29991"/>
        <dbReference type="ChEBI" id="CHEBI:57540"/>
        <dbReference type="ChEBI" id="CHEBI:57945"/>
        <dbReference type="EC" id="1.4.1.21"/>
    </reaction>
</comment>
<dbReference type="Pfam" id="PF03447">
    <property type="entry name" value="NAD_binding_3"/>
    <property type="match status" value="1"/>
</dbReference>
<dbReference type="OrthoDB" id="7056904at2"/>
<evidence type="ECO:0000259" key="7">
    <source>
        <dbReference type="Pfam" id="PF01958"/>
    </source>
</evidence>
<accession>A0A261VV50</accession>
<dbReference type="InterPro" id="IPR020626">
    <property type="entry name" value="Asp_DH_prok"/>
</dbReference>
<feature type="binding site" evidence="6">
    <location>
        <position position="137"/>
    </location>
    <ligand>
        <name>NAD(+)</name>
        <dbReference type="ChEBI" id="CHEBI:57540"/>
    </ligand>
</feature>
<evidence type="ECO:0000256" key="3">
    <source>
        <dbReference type="ARBA" id="ARBA00022857"/>
    </source>
</evidence>
<dbReference type="InterPro" id="IPR005106">
    <property type="entry name" value="Asp/hSer_DH_NAD-bd"/>
</dbReference>
<dbReference type="EC" id="1.4.1.21" evidence="6"/>
<evidence type="ECO:0000256" key="2">
    <source>
        <dbReference type="ARBA" id="ARBA00022642"/>
    </source>
</evidence>
<dbReference type="GO" id="GO:0016639">
    <property type="term" value="F:oxidoreductase activity, acting on the CH-NH2 group of donors, NAD or NADP as acceptor"/>
    <property type="evidence" value="ECO:0007669"/>
    <property type="project" value="UniProtKB-UniRule"/>
</dbReference>
<feature type="domain" description="Aspartate/homoserine dehydrogenase NAD-binding" evidence="8">
    <location>
        <begin position="18"/>
        <end position="132"/>
    </location>
</feature>
<gene>
    <name evidence="6" type="primary">nadX</name>
    <name evidence="9" type="ORF">CAL22_01760</name>
</gene>
<dbReference type="PANTHER" id="PTHR31873:SF6">
    <property type="entry name" value="ASPARTATE DEHYDROGENASE DOMAIN-CONTAINING PROTEIN"/>
    <property type="match status" value="1"/>
</dbReference>
<reference evidence="10" key="1">
    <citation type="submission" date="2017-05" db="EMBL/GenBank/DDBJ databases">
        <title>Complete and WGS of Bordetella genogroups.</title>
        <authorList>
            <person name="Spilker T."/>
            <person name="Lipuma J."/>
        </authorList>
    </citation>
    <scope>NUCLEOTIDE SEQUENCE [LARGE SCALE GENOMIC DNA]</scope>
    <source>
        <strain evidence="10">AU6712</strain>
    </source>
</reference>
<dbReference type="Gene3D" id="3.40.50.720">
    <property type="entry name" value="NAD(P)-binding Rossmann-like Domain"/>
    <property type="match status" value="1"/>
</dbReference>
<evidence type="ECO:0000256" key="4">
    <source>
        <dbReference type="ARBA" id="ARBA00023002"/>
    </source>
</evidence>
<evidence type="ECO:0000259" key="8">
    <source>
        <dbReference type="Pfam" id="PF03447"/>
    </source>
</evidence>
<feature type="binding site" evidence="6">
    <location>
        <position position="203"/>
    </location>
    <ligand>
        <name>NAD(+)</name>
        <dbReference type="ChEBI" id="CHEBI:57540"/>
    </ligand>
</feature>
<dbReference type="NCBIfam" id="NF009829">
    <property type="entry name" value="PRK13303.1-4"/>
    <property type="match status" value="1"/>
</dbReference>
<comment type="similarity">
    <text evidence="1 6">Belongs to the L-aspartate dehydrogenase family.</text>
</comment>
<dbReference type="SUPFAM" id="SSF51735">
    <property type="entry name" value="NAD(P)-binding Rossmann-fold domains"/>
    <property type="match status" value="1"/>
</dbReference>
<dbReference type="InterPro" id="IPR002811">
    <property type="entry name" value="Asp_DH"/>
</dbReference>
<dbReference type="PIRSF" id="PIRSF005227">
    <property type="entry name" value="Asp_dh_NAD_syn"/>
    <property type="match status" value="1"/>
</dbReference>
<dbReference type="PANTHER" id="PTHR31873">
    <property type="entry name" value="L-ASPARTATE DEHYDROGENASE-RELATED"/>
    <property type="match status" value="1"/>
</dbReference>
<proteinExistence type="inferred from homology"/>
<dbReference type="HAMAP" id="MF_01265">
    <property type="entry name" value="NadX"/>
    <property type="match status" value="1"/>
</dbReference>
<keyword evidence="2 6" id="KW-0662">Pyridine nucleotide biosynthesis</keyword>
<dbReference type="Gene3D" id="3.30.360.10">
    <property type="entry name" value="Dihydrodipicolinate Reductase, domain 2"/>
    <property type="match status" value="1"/>
</dbReference>
<keyword evidence="3 6" id="KW-0521">NADP</keyword>
<evidence type="ECO:0000256" key="6">
    <source>
        <dbReference type="HAMAP-Rule" id="MF_01265"/>
    </source>
</evidence>
<organism evidence="9 10">
    <name type="scientific">Bordetella genomosp. 12</name>
    <dbReference type="NCBI Taxonomy" id="463035"/>
    <lineage>
        <taxon>Bacteria</taxon>
        <taxon>Pseudomonadati</taxon>
        <taxon>Pseudomonadota</taxon>
        <taxon>Betaproteobacteria</taxon>
        <taxon>Burkholderiales</taxon>
        <taxon>Alcaligenaceae</taxon>
        <taxon>Bordetella</taxon>
    </lineage>
</organism>
<dbReference type="GO" id="GO:0050661">
    <property type="term" value="F:NADP binding"/>
    <property type="evidence" value="ECO:0007669"/>
    <property type="project" value="UniProtKB-UniRule"/>
</dbReference>
<keyword evidence="4 6" id="KW-0560">Oxidoreductase</keyword>
<evidence type="ECO:0000256" key="5">
    <source>
        <dbReference type="ARBA" id="ARBA00023027"/>
    </source>
</evidence>
<dbReference type="GO" id="GO:0009435">
    <property type="term" value="P:NAD+ biosynthetic process"/>
    <property type="evidence" value="ECO:0007669"/>
    <property type="project" value="UniProtKB-UniRule"/>
</dbReference>
<dbReference type="InterPro" id="IPR036291">
    <property type="entry name" value="NAD(P)-bd_dom_sf"/>
</dbReference>
<name>A0A261VV50_9BORD</name>
<keyword evidence="10" id="KW-1185">Reference proteome</keyword>
<comment type="function">
    <text evidence="6">Specifically catalyzes the NAD or NADP-dependent dehydrogenation of L-aspartate to iminoaspartate.</text>
</comment>
<feature type="domain" description="Aspartate dehydrogenase" evidence="7">
    <location>
        <begin position="180"/>
        <end position="267"/>
    </location>
</feature>